<dbReference type="PANTHER" id="PTHR30572">
    <property type="entry name" value="MEMBRANE COMPONENT OF TRANSPORTER-RELATED"/>
    <property type="match status" value="1"/>
</dbReference>
<dbReference type="Pfam" id="PF12704">
    <property type="entry name" value="MacB_PCD"/>
    <property type="match status" value="1"/>
</dbReference>
<sequence>MVKHLFKLIWNKKKQNFLLLTEILISFIVIFAVFSFGVFSYKNYMKPMGIDYEDVWVINYNNPANSTNADSVTLFYETLKRNVKALPNVIEAGYCSNNFPFSGNMMSSGLSYQGKAISNVNQFNADLDYIKILNAKMLEGRWYTKDDYLPGERKMVINKSLKEVSFGKGQAIGKYLHNYGGKEKIKVIGVIDDIKFNGDFLPTAKGMYYLLDTAAYKWTGNMMVKVKPGSDAAFEGKLYKTMINSLKNSNIEIKHLTDKIVNVNKITLVPLIIASIIAAFLIINVALGLFGVLWYNISKRRGEIGLRRAVGASGNSVSGQLVAESLILATFSLLIGSFFAVQFPLLNVFDLPAMVYIIALLLAMLFIYLLVLICALYPGRQAANIYPAVALHEE</sequence>
<dbReference type="InterPro" id="IPR025857">
    <property type="entry name" value="MacB_PCD"/>
</dbReference>
<dbReference type="InterPro" id="IPR003838">
    <property type="entry name" value="ABC3_permease_C"/>
</dbReference>
<protein>
    <submittedName>
        <fullName evidence="10">FtsX-like permease family protein</fullName>
    </submittedName>
</protein>
<evidence type="ECO:0000259" key="8">
    <source>
        <dbReference type="Pfam" id="PF02687"/>
    </source>
</evidence>
<reference evidence="11" key="1">
    <citation type="journal article" date="2019" name="Int. J. Syst. Evol. Microbiol.">
        <title>The Global Catalogue of Microorganisms (GCM) 10K type strain sequencing project: providing services to taxonomists for standard genome sequencing and annotation.</title>
        <authorList>
            <consortium name="The Broad Institute Genomics Platform"/>
            <consortium name="The Broad Institute Genome Sequencing Center for Infectious Disease"/>
            <person name="Wu L."/>
            <person name="Ma J."/>
        </authorList>
    </citation>
    <scope>NUCLEOTIDE SEQUENCE [LARGE SCALE GENOMIC DNA]</scope>
    <source>
        <strain evidence="11">JCM 17705</strain>
    </source>
</reference>
<comment type="caution">
    <text evidence="10">The sequence shown here is derived from an EMBL/GenBank/DDBJ whole genome shotgun (WGS) entry which is preliminary data.</text>
</comment>
<dbReference type="PANTHER" id="PTHR30572:SF4">
    <property type="entry name" value="ABC TRANSPORTER PERMEASE YTRF"/>
    <property type="match status" value="1"/>
</dbReference>
<dbReference type="RefSeq" id="WP_345210870.1">
    <property type="nucleotide sequence ID" value="NZ_BAABFT010000004.1"/>
</dbReference>
<dbReference type="InterPro" id="IPR050250">
    <property type="entry name" value="Macrolide_Exporter_MacB"/>
</dbReference>
<comment type="similarity">
    <text evidence="6">Belongs to the ABC-4 integral membrane protein family.</text>
</comment>
<feature type="domain" description="MacB-like periplasmic core" evidence="9">
    <location>
        <begin position="23"/>
        <end position="232"/>
    </location>
</feature>
<evidence type="ECO:0000313" key="11">
    <source>
        <dbReference type="Proteomes" id="UP001500582"/>
    </source>
</evidence>
<keyword evidence="2" id="KW-1003">Cell membrane</keyword>
<organism evidence="10 11">
    <name type="scientific">Mucilaginibacter gynuensis</name>
    <dbReference type="NCBI Taxonomy" id="1302236"/>
    <lineage>
        <taxon>Bacteria</taxon>
        <taxon>Pseudomonadati</taxon>
        <taxon>Bacteroidota</taxon>
        <taxon>Sphingobacteriia</taxon>
        <taxon>Sphingobacteriales</taxon>
        <taxon>Sphingobacteriaceae</taxon>
        <taxon>Mucilaginibacter</taxon>
    </lineage>
</organism>
<dbReference type="EMBL" id="BAABFT010000004">
    <property type="protein sequence ID" value="GAA4320336.1"/>
    <property type="molecule type" value="Genomic_DNA"/>
</dbReference>
<feature type="transmembrane region" description="Helical" evidence="7">
    <location>
        <begin position="17"/>
        <end position="39"/>
    </location>
</feature>
<evidence type="ECO:0000313" key="10">
    <source>
        <dbReference type="EMBL" id="GAA4320336.1"/>
    </source>
</evidence>
<keyword evidence="5 7" id="KW-0472">Membrane</keyword>
<evidence type="ECO:0000256" key="3">
    <source>
        <dbReference type="ARBA" id="ARBA00022692"/>
    </source>
</evidence>
<keyword evidence="4 7" id="KW-1133">Transmembrane helix</keyword>
<gene>
    <name evidence="10" type="ORF">GCM10023149_19560</name>
</gene>
<evidence type="ECO:0000256" key="6">
    <source>
        <dbReference type="ARBA" id="ARBA00038076"/>
    </source>
</evidence>
<name>A0ABP8GA39_9SPHI</name>
<feature type="transmembrane region" description="Helical" evidence="7">
    <location>
        <begin position="317"/>
        <end position="341"/>
    </location>
</feature>
<comment type="subcellular location">
    <subcellularLocation>
        <location evidence="1">Cell membrane</location>
        <topology evidence="1">Multi-pass membrane protein</topology>
    </subcellularLocation>
</comment>
<dbReference type="Pfam" id="PF02687">
    <property type="entry name" value="FtsX"/>
    <property type="match status" value="1"/>
</dbReference>
<feature type="domain" description="ABC3 transporter permease C-terminal" evidence="8">
    <location>
        <begin position="276"/>
        <end position="387"/>
    </location>
</feature>
<evidence type="ECO:0000256" key="5">
    <source>
        <dbReference type="ARBA" id="ARBA00023136"/>
    </source>
</evidence>
<keyword evidence="3 7" id="KW-0812">Transmembrane</keyword>
<accession>A0ABP8GA39</accession>
<keyword evidence="11" id="KW-1185">Reference proteome</keyword>
<evidence type="ECO:0000256" key="4">
    <source>
        <dbReference type="ARBA" id="ARBA00022989"/>
    </source>
</evidence>
<evidence type="ECO:0000256" key="7">
    <source>
        <dbReference type="SAM" id="Phobius"/>
    </source>
</evidence>
<dbReference type="Proteomes" id="UP001500582">
    <property type="component" value="Unassembled WGS sequence"/>
</dbReference>
<evidence type="ECO:0000259" key="9">
    <source>
        <dbReference type="Pfam" id="PF12704"/>
    </source>
</evidence>
<proteinExistence type="inferred from homology"/>
<evidence type="ECO:0000256" key="1">
    <source>
        <dbReference type="ARBA" id="ARBA00004651"/>
    </source>
</evidence>
<feature type="transmembrane region" description="Helical" evidence="7">
    <location>
        <begin position="353"/>
        <end position="377"/>
    </location>
</feature>
<evidence type="ECO:0000256" key="2">
    <source>
        <dbReference type="ARBA" id="ARBA00022475"/>
    </source>
</evidence>
<feature type="transmembrane region" description="Helical" evidence="7">
    <location>
        <begin position="268"/>
        <end position="296"/>
    </location>
</feature>